<organism evidence="11 12">
    <name type="scientific">Okibacterium fritillariae</name>
    <dbReference type="NCBI Taxonomy" id="123320"/>
    <lineage>
        <taxon>Bacteria</taxon>
        <taxon>Bacillati</taxon>
        <taxon>Actinomycetota</taxon>
        <taxon>Actinomycetes</taxon>
        <taxon>Micrococcales</taxon>
        <taxon>Microbacteriaceae</taxon>
        <taxon>Okibacterium</taxon>
    </lineage>
</organism>
<evidence type="ECO:0000256" key="10">
    <source>
        <dbReference type="ARBA" id="ARBA00048540"/>
    </source>
</evidence>
<dbReference type="GO" id="GO:0016740">
    <property type="term" value="F:transferase activity"/>
    <property type="evidence" value="ECO:0007669"/>
    <property type="project" value="UniProtKB-KW"/>
</dbReference>
<dbReference type="Proteomes" id="UP000190857">
    <property type="component" value="Unassembled WGS sequence"/>
</dbReference>
<keyword evidence="11" id="KW-0449">Lipoprotein</keyword>
<evidence type="ECO:0000256" key="5">
    <source>
        <dbReference type="ARBA" id="ARBA00022679"/>
    </source>
</evidence>
<evidence type="ECO:0000256" key="6">
    <source>
        <dbReference type="ARBA" id="ARBA00022723"/>
    </source>
</evidence>
<sequence length="306" mass="32535">MSGEAVAPTSAPRGPEPYVFDAIGTRWQIDTDREVPTALRQAIAARIDQFDRDYSRFREDSLVTRLARSAGAYRVPADAQPLIEVYERLYRVTSGAVTPFVGDALVSLGYDAQYSLVPAAAEPAPSTVLRLADVVDDTSAVRAGSVVHTTRPVTVDVGAAGKGYLVDLVVALLDDAGFDSFTVDASGDLFRRGAPIRVALEHPYDPSKAVGVVELGDAALCASATNRRAWGNGLHHVIDGRTGLPTPQVAATWALAADARTADGVATALFFTDPSALREEFGADGVRIFSSGRLERTPTFQGEIFV</sequence>
<comment type="catalytic activity">
    <reaction evidence="10">
        <text>L-threonyl-[protein] + FAD = FMN-L-threonyl-[protein] + AMP + H(+)</text>
        <dbReference type="Rhea" id="RHEA:36847"/>
        <dbReference type="Rhea" id="RHEA-COMP:11060"/>
        <dbReference type="Rhea" id="RHEA-COMP:11061"/>
        <dbReference type="ChEBI" id="CHEBI:15378"/>
        <dbReference type="ChEBI" id="CHEBI:30013"/>
        <dbReference type="ChEBI" id="CHEBI:57692"/>
        <dbReference type="ChEBI" id="CHEBI:74257"/>
        <dbReference type="ChEBI" id="CHEBI:456215"/>
        <dbReference type="EC" id="2.7.1.180"/>
    </reaction>
</comment>
<keyword evidence="6" id="KW-0479">Metal-binding</keyword>
<evidence type="ECO:0000256" key="2">
    <source>
        <dbReference type="ARBA" id="ARBA00011955"/>
    </source>
</evidence>
<dbReference type="SUPFAM" id="SSF143631">
    <property type="entry name" value="ApbE-like"/>
    <property type="match status" value="1"/>
</dbReference>
<dbReference type="STRING" id="123320.SAMN06309945_2266"/>
<dbReference type="AlphaFoldDB" id="A0A1T5KIX0"/>
<dbReference type="Pfam" id="PF02424">
    <property type="entry name" value="ApbE"/>
    <property type="match status" value="1"/>
</dbReference>
<dbReference type="InterPro" id="IPR024932">
    <property type="entry name" value="ApbE"/>
</dbReference>
<gene>
    <name evidence="11" type="ORF">SAMN06309945_2266</name>
</gene>
<dbReference type="InterPro" id="IPR003374">
    <property type="entry name" value="ApbE-like_sf"/>
</dbReference>
<evidence type="ECO:0000256" key="8">
    <source>
        <dbReference type="ARBA" id="ARBA00022842"/>
    </source>
</evidence>
<evidence type="ECO:0000313" key="12">
    <source>
        <dbReference type="Proteomes" id="UP000190857"/>
    </source>
</evidence>
<keyword evidence="8" id="KW-0460">Magnesium</keyword>
<comment type="cofactor">
    <cofactor evidence="1">
        <name>Mg(2+)</name>
        <dbReference type="ChEBI" id="CHEBI:18420"/>
    </cofactor>
</comment>
<evidence type="ECO:0000256" key="9">
    <source>
        <dbReference type="ARBA" id="ARBA00031306"/>
    </source>
</evidence>
<name>A0A1T5KIX0_9MICO</name>
<dbReference type="PANTHER" id="PTHR30040:SF2">
    <property type="entry name" value="FAD:PROTEIN FMN TRANSFERASE"/>
    <property type="match status" value="1"/>
</dbReference>
<protein>
    <recommendedName>
        <fullName evidence="3">FAD:protein FMN transferase</fullName>
        <ecNumber evidence="2">2.7.1.180</ecNumber>
    </recommendedName>
    <alternativeName>
        <fullName evidence="9">Flavin transferase</fullName>
    </alternativeName>
</protein>
<dbReference type="GO" id="GO:0046872">
    <property type="term" value="F:metal ion binding"/>
    <property type="evidence" value="ECO:0007669"/>
    <property type="project" value="UniProtKB-KW"/>
</dbReference>
<dbReference type="EC" id="2.7.1.180" evidence="2"/>
<accession>A0A1T5KIX0</accession>
<dbReference type="PANTHER" id="PTHR30040">
    <property type="entry name" value="THIAMINE BIOSYNTHESIS LIPOPROTEIN APBE"/>
    <property type="match status" value="1"/>
</dbReference>
<reference evidence="11 12" key="1">
    <citation type="submission" date="2017-02" db="EMBL/GenBank/DDBJ databases">
        <authorList>
            <person name="Peterson S.W."/>
        </authorList>
    </citation>
    <scope>NUCLEOTIDE SEQUENCE [LARGE SCALE GENOMIC DNA]</scope>
    <source>
        <strain evidence="11 12">VKM Ac-2059</strain>
    </source>
</reference>
<proteinExistence type="predicted"/>
<dbReference type="EMBL" id="FUZP01000002">
    <property type="protein sequence ID" value="SKC63385.1"/>
    <property type="molecule type" value="Genomic_DNA"/>
</dbReference>
<evidence type="ECO:0000256" key="1">
    <source>
        <dbReference type="ARBA" id="ARBA00001946"/>
    </source>
</evidence>
<keyword evidence="12" id="KW-1185">Reference proteome</keyword>
<keyword evidence="5" id="KW-0808">Transferase</keyword>
<evidence type="ECO:0000313" key="11">
    <source>
        <dbReference type="EMBL" id="SKC63385.1"/>
    </source>
</evidence>
<evidence type="ECO:0000256" key="7">
    <source>
        <dbReference type="ARBA" id="ARBA00022827"/>
    </source>
</evidence>
<dbReference type="Gene3D" id="3.10.520.10">
    <property type="entry name" value="ApbE-like domains"/>
    <property type="match status" value="1"/>
</dbReference>
<evidence type="ECO:0000256" key="4">
    <source>
        <dbReference type="ARBA" id="ARBA00022630"/>
    </source>
</evidence>
<evidence type="ECO:0000256" key="3">
    <source>
        <dbReference type="ARBA" id="ARBA00016337"/>
    </source>
</evidence>
<keyword evidence="4" id="KW-0285">Flavoprotein</keyword>
<keyword evidence="7" id="KW-0274">FAD</keyword>